<evidence type="ECO:0000313" key="9">
    <source>
        <dbReference type="EMBL" id="KAK4525987.1"/>
    </source>
</evidence>
<dbReference type="GO" id="GO:0032977">
    <property type="term" value="F:membrane insertase activity"/>
    <property type="evidence" value="ECO:0007669"/>
    <property type="project" value="InterPro"/>
</dbReference>
<feature type="region of interest" description="Disordered" evidence="7">
    <location>
        <begin position="342"/>
        <end position="362"/>
    </location>
</feature>
<dbReference type="NCBIfam" id="TIGR03592">
    <property type="entry name" value="yidC_oxa1_cterm"/>
    <property type="match status" value="1"/>
</dbReference>
<dbReference type="GO" id="GO:0032979">
    <property type="term" value="P:protein insertion into mitochondrial inner membrane from matrix"/>
    <property type="evidence" value="ECO:0007669"/>
    <property type="project" value="TreeGrafter"/>
</dbReference>
<dbReference type="EMBL" id="JANCYU010000035">
    <property type="protein sequence ID" value="KAK4525987.1"/>
    <property type="molecule type" value="Genomic_DNA"/>
</dbReference>
<evidence type="ECO:0000256" key="5">
    <source>
        <dbReference type="RuleBase" id="RU003945"/>
    </source>
</evidence>
<evidence type="ECO:0000256" key="1">
    <source>
        <dbReference type="ARBA" id="ARBA00004141"/>
    </source>
</evidence>
<evidence type="ECO:0000256" key="2">
    <source>
        <dbReference type="ARBA" id="ARBA00022692"/>
    </source>
</evidence>
<dbReference type="Pfam" id="PF02096">
    <property type="entry name" value="60KD_IMP"/>
    <property type="match status" value="1"/>
</dbReference>
<comment type="caution">
    <text evidence="9">The sequence shown here is derived from an EMBL/GenBank/DDBJ whole genome shotgun (WGS) entry which is preliminary data.</text>
</comment>
<dbReference type="InterPro" id="IPR028055">
    <property type="entry name" value="YidC/Oxa/ALB_C"/>
</dbReference>
<dbReference type="AlphaFoldDB" id="A0AAV9IEX2"/>
<feature type="compositionally biased region" description="Basic and acidic residues" evidence="7">
    <location>
        <begin position="342"/>
        <end position="358"/>
    </location>
</feature>
<feature type="coiled-coil region" evidence="6">
    <location>
        <begin position="166"/>
        <end position="193"/>
    </location>
</feature>
<keyword evidence="6" id="KW-0175">Coiled coil</keyword>
<comment type="similarity">
    <text evidence="5">Belongs to the OXA1/ALB3/YidC family.</text>
</comment>
<dbReference type="Proteomes" id="UP001300502">
    <property type="component" value="Unassembled WGS sequence"/>
</dbReference>
<evidence type="ECO:0000256" key="7">
    <source>
        <dbReference type="SAM" id="MobiDB-lite"/>
    </source>
</evidence>
<gene>
    <name evidence="9" type="ORF">GAYE_SCF18G3896</name>
</gene>
<evidence type="ECO:0000259" key="8">
    <source>
        <dbReference type="Pfam" id="PF02096"/>
    </source>
</evidence>
<dbReference type="GO" id="GO:0005743">
    <property type="term" value="C:mitochondrial inner membrane"/>
    <property type="evidence" value="ECO:0007669"/>
    <property type="project" value="TreeGrafter"/>
</dbReference>
<protein>
    <recommendedName>
        <fullName evidence="8">Membrane insertase YidC/Oxa/ALB C-terminal domain-containing protein</fullName>
    </recommendedName>
</protein>
<evidence type="ECO:0000313" key="10">
    <source>
        <dbReference type="Proteomes" id="UP001300502"/>
    </source>
</evidence>
<reference evidence="9 10" key="1">
    <citation type="submission" date="2022-07" db="EMBL/GenBank/DDBJ databases">
        <title>Genome-wide signatures of adaptation to extreme environments.</title>
        <authorList>
            <person name="Cho C.H."/>
            <person name="Yoon H.S."/>
        </authorList>
    </citation>
    <scope>NUCLEOTIDE SEQUENCE [LARGE SCALE GENOMIC DNA]</scope>
    <source>
        <strain evidence="9 10">108.79 E11</strain>
    </source>
</reference>
<keyword evidence="2 5" id="KW-0812">Transmembrane</keyword>
<dbReference type="PANTHER" id="PTHR12428:SF65">
    <property type="entry name" value="CYTOCHROME C OXIDASE ASSEMBLY PROTEIN COX18, MITOCHONDRIAL"/>
    <property type="match status" value="1"/>
</dbReference>
<keyword evidence="3" id="KW-1133">Transmembrane helix</keyword>
<keyword evidence="4" id="KW-0472">Membrane</keyword>
<dbReference type="InterPro" id="IPR001708">
    <property type="entry name" value="YidC/ALB3/OXA1/COX18"/>
</dbReference>
<evidence type="ECO:0000256" key="3">
    <source>
        <dbReference type="ARBA" id="ARBA00022989"/>
    </source>
</evidence>
<organism evidence="9 10">
    <name type="scientific">Galdieria yellowstonensis</name>
    <dbReference type="NCBI Taxonomy" id="3028027"/>
    <lineage>
        <taxon>Eukaryota</taxon>
        <taxon>Rhodophyta</taxon>
        <taxon>Bangiophyceae</taxon>
        <taxon>Galdieriales</taxon>
        <taxon>Galdieriaceae</taxon>
        <taxon>Galdieria</taxon>
    </lineage>
</organism>
<sequence length="414" mass="46935">MCGMIRSLIVRVVTQRTRHNYFYRTFSRCTDSIGCKREALINLKNHPFQLYSSYGRDKGLFQLCALSTSSAGRSLTDYENLNTKQEPSVANVQTESISDNLDALNVSSQAMEEIESNWFDPMVYLIHRLHEATGWPWFALLAAMTWSIRLMMLPLTLGSLRTSALLNSLQPQLKDIQDKISRAKERGNNEKVQEYNKKYMEILRENKANPMKALFAPLAQTPVFIAFFFSLRKLSQIEPTFSTGGTLWFTDLSAPDPYYILPVACSGILLTTLQFGGETASTATSRTAFNMMRLMALSIIPFTYQMPSGLFCYWVPNNLFSLTQTLLFKVPKVRKILKLPDKKKRGEAEKDNHAKQDEQTTFDHLYSQAGSKAEREALAALSYNSAKEGTNPILAAAKQGMKPRLLEKRNRVGR</sequence>
<evidence type="ECO:0000256" key="4">
    <source>
        <dbReference type="ARBA" id="ARBA00023136"/>
    </source>
</evidence>
<dbReference type="CDD" id="cd20069">
    <property type="entry name" value="5TM_Oxa1-like"/>
    <property type="match status" value="1"/>
</dbReference>
<accession>A0AAV9IEX2</accession>
<comment type="subcellular location">
    <subcellularLocation>
        <location evidence="1 5">Membrane</location>
        <topology evidence="1 5">Multi-pass membrane protein</topology>
    </subcellularLocation>
</comment>
<dbReference type="PANTHER" id="PTHR12428">
    <property type="entry name" value="OXA1"/>
    <property type="match status" value="1"/>
</dbReference>
<feature type="domain" description="Membrane insertase YidC/Oxa/ALB C-terminal" evidence="8">
    <location>
        <begin position="140"/>
        <end position="328"/>
    </location>
</feature>
<name>A0AAV9IEX2_9RHOD</name>
<keyword evidence="10" id="KW-1185">Reference proteome</keyword>
<proteinExistence type="inferred from homology"/>
<evidence type="ECO:0000256" key="6">
    <source>
        <dbReference type="SAM" id="Coils"/>
    </source>
</evidence>